<evidence type="ECO:0000256" key="2">
    <source>
        <dbReference type="RuleBase" id="RU362080"/>
    </source>
</evidence>
<evidence type="ECO:0000313" key="4">
    <source>
        <dbReference type="EMBL" id="MFD2647488.1"/>
    </source>
</evidence>
<comment type="caution">
    <text evidence="4">The sequence shown here is derived from an EMBL/GenBank/DDBJ whole genome shotgun (WGS) entry which is preliminary data.</text>
</comment>
<dbReference type="NCBIfam" id="TIGR01552">
    <property type="entry name" value="phd_fam"/>
    <property type="match status" value="1"/>
</dbReference>
<dbReference type="InterPro" id="IPR006442">
    <property type="entry name" value="Antitoxin_Phd/YefM"/>
</dbReference>
<protein>
    <recommendedName>
        <fullName evidence="2">Antitoxin</fullName>
    </recommendedName>
</protein>
<keyword evidence="5" id="KW-1185">Reference proteome</keyword>
<comment type="similarity">
    <text evidence="1 2">Belongs to the phD/YefM antitoxin family.</text>
</comment>
<dbReference type="Pfam" id="PF02604">
    <property type="entry name" value="PhdYeFM_antitox"/>
    <property type="match status" value="1"/>
</dbReference>
<feature type="compositionally biased region" description="Basic and acidic residues" evidence="3">
    <location>
        <begin position="77"/>
        <end position="92"/>
    </location>
</feature>
<dbReference type="InterPro" id="IPR036165">
    <property type="entry name" value="YefM-like_sf"/>
</dbReference>
<feature type="region of interest" description="Disordered" evidence="3">
    <location>
        <begin position="72"/>
        <end position="92"/>
    </location>
</feature>
<dbReference type="RefSeq" id="WP_386832512.1">
    <property type="nucleotide sequence ID" value="NZ_JBHUNP010000001.1"/>
</dbReference>
<organism evidence="4 5">
    <name type="scientific">Devosia albogilva</name>
    <dbReference type="NCBI Taxonomy" id="429726"/>
    <lineage>
        <taxon>Bacteria</taxon>
        <taxon>Pseudomonadati</taxon>
        <taxon>Pseudomonadota</taxon>
        <taxon>Alphaproteobacteria</taxon>
        <taxon>Hyphomicrobiales</taxon>
        <taxon>Devosiaceae</taxon>
        <taxon>Devosia</taxon>
    </lineage>
</organism>
<dbReference type="Proteomes" id="UP001597521">
    <property type="component" value="Unassembled WGS sequence"/>
</dbReference>
<reference evidence="5" key="1">
    <citation type="journal article" date="2019" name="Int. J. Syst. Evol. Microbiol.">
        <title>The Global Catalogue of Microorganisms (GCM) 10K type strain sequencing project: providing services to taxonomists for standard genome sequencing and annotation.</title>
        <authorList>
            <consortium name="The Broad Institute Genomics Platform"/>
            <consortium name="The Broad Institute Genome Sequencing Center for Infectious Disease"/>
            <person name="Wu L."/>
            <person name="Ma J."/>
        </authorList>
    </citation>
    <scope>NUCLEOTIDE SEQUENCE [LARGE SCALE GENOMIC DNA]</scope>
    <source>
        <strain evidence="5">CCM 7427</strain>
    </source>
</reference>
<comment type="function">
    <text evidence="2">Antitoxin component of a type II toxin-antitoxin (TA) system.</text>
</comment>
<dbReference type="PANTHER" id="PTHR33713">
    <property type="entry name" value="ANTITOXIN YAFN-RELATED"/>
    <property type="match status" value="1"/>
</dbReference>
<dbReference type="Gene3D" id="3.40.1620.10">
    <property type="entry name" value="YefM-like domain"/>
    <property type="match status" value="1"/>
</dbReference>
<dbReference type="SUPFAM" id="SSF143120">
    <property type="entry name" value="YefM-like"/>
    <property type="match status" value="1"/>
</dbReference>
<gene>
    <name evidence="4" type="ORF">ACFSX5_06740</name>
</gene>
<evidence type="ECO:0000313" key="5">
    <source>
        <dbReference type="Proteomes" id="UP001597521"/>
    </source>
</evidence>
<dbReference type="EMBL" id="JBHUNP010000001">
    <property type="protein sequence ID" value="MFD2647488.1"/>
    <property type="molecule type" value="Genomic_DNA"/>
</dbReference>
<evidence type="ECO:0000256" key="1">
    <source>
        <dbReference type="ARBA" id="ARBA00009981"/>
    </source>
</evidence>
<proteinExistence type="inferred from homology"/>
<dbReference type="InterPro" id="IPR051405">
    <property type="entry name" value="phD/YefM_antitoxin"/>
</dbReference>
<dbReference type="PANTHER" id="PTHR33713:SF9">
    <property type="entry name" value="ANTITOXIN"/>
    <property type="match status" value="1"/>
</dbReference>
<evidence type="ECO:0000256" key="3">
    <source>
        <dbReference type="SAM" id="MobiDB-lite"/>
    </source>
</evidence>
<accession>A0ABW5QI86</accession>
<name>A0ABW5QI86_9HYPH</name>
<sequence length="92" mass="10151">MSERKHQAEPWTVASAKAHLSEVIARAQTEPQTITRNGRPSVVIVSVEEWQRKSSRQGSLAAFLMDSPLAGAGELEIPERDQDQDQGRDVAL</sequence>